<dbReference type="PANTHER" id="PTHR12183">
    <property type="entry name" value="MITOCHONDRIAL UBIQUITIN LIGASE ACTIVATOR OF NFKB 1"/>
    <property type="match status" value="1"/>
</dbReference>
<evidence type="ECO:0000313" key="8">
    <source>
        <dbReference type="Proteomes" id="UP000005207"/>
    </source>
</evidence>
<dbReference type="SUPFAM" id="SSF57850">
    <property type="entry name" value="RING/U-box"/>
    <property type="match status" value="1"/>
</dbReference>
<sequence>MKVKEDKIQQRHNKHTSPDRRAQAGERRSRNGRDSNRSSSLLTSVSARREQERREILAICVICFNQPHNCVLLDCGHVCCCHTCYEALPRKYCPICRQRIERVLRLYHV</sequence>
<feature type="region of interest" description="Disordered" evidence="5">
    <location>
        <begin position="1"/>
        <end position="48"/>
    </location>
</feature>
<dbReference type="InterPro" id="IPR001841">
    <property type="entry name" value="Znf_RING"/>
</dbReference>
<dbReference type="InterPro" id="IPR051652">
    <property type="entry name" value="MDM2_MDM4_MUL1"/>
</dbReference>
<protein>
    <recommendedName>
        <fullName evidence="6">RING-type domain-containing protein</fullName>
    </recommendedName>
</protein>
<reference evidence="7" key="2">
    <citation type="submission" date="2025-09" db="UniProtKB">
        <authorList>
            <consortium name="Ensembl"/>
        </authorList>
    </citation>
    <scope>IDENTIFICATION</scope>
</reference>
<evidence type="ECO:0000259" key="6">
    <source>
        <dbReference type="PROSITE" id="PS50089"/>
    </source>
</evidence>
<evidence type="ECO:0000256" key="3">
    <source>
        <dbReference type="ARBA" id="ARBA00022833"/>
    </source>
</evidence>
<dbReference type="Ensembl" id="ENSONIT00000052192.1">
    <property type="protein sequence ID" value="ENSONIP00000077702.1"/>
    <property type="gene ID" value="ENSONIG00000034146.1"/>
</dbReference>
<evidence type="ECO:0000256" key="5">
    <source>
        <dbReference type="SAM" id="MobiDB-lite"/>
    </source>
</evidence>
<evidence type="ECO:0000313" key="7">
    <source>
        <dbReference type="Ensembl" id="ENSONIP00000077702.1"/>
    </source>
</evidence>
<evidence type="ECO:0000256" key="2">
    <source>
        <dbReference type="ARBA" id="ARBA00022771"/>
    </source>
</evidence>
<name>A0A669EYV0_ORENI</name>
<evidence type="ECO:0000256" key="1">
    <source>
        <dbReference type="ARBA" id="ARBA00022723"/>
    </source>
</evidence>
<dbReference type="Gene3D" id="3.30.40.10">
    <property type="entry name" value="Zinc/RING finger domain, C3HC4 (zinc finger)"/>
    <property type="match status" value="1"/>
</dbReference>
<feature type="compositionally biased region" description="Low complexity" evidence="5">
    <location>
        <begin position="37"/>
        <end position="46"/>
    </location>
</feature>
<organism evidence="7 8">
    <name type="scientific">Oreochromis niloticus</name>
    <name type="common">Nile tilapia</name>
    <name type="synonym">Tilapia nilotica</name>
    <dbReference type="NCBI Taxonomy" id="8128"/>
    <lineage>
        <taxon>Eukaryota</taxon>
        <taxon>Metazoa</taxon>
        <taxon>Chordata</taxon>
        <taxon>Craniata</taxon>
        <taxon>Vertebrata</taxon>
        <taxon>Euteleostomi</taxon>
        <taxon>Actinopterygii</taxon>
        <taxon>Neopterygii</taxon>
        <taxon>Teleostei</taxon>
        <taxon>Neoteleostei</taxon>
        <taxon>Acanthomorphata</taxon>
        <taxon>Ovalentaria</taxon>
        <taxon>Cichlomorphae</taxon>
        <taxon>Cichliformes</taxon>
        <taxon>Cichlidae</taxon>
        <taxon>African cichlids</taxon>
        <taxon>Pseudocrenilabrinae</taxon>
        <taxon>Oreochromini</taxon>
        <taxon>Oreochromis</taxon>
    </lineage>
</organism>
<dbReference type="GO" id="GO:0004842">
    <property type="term" value="F:ubiquitin-protein transferase activity"/>
    <property type="evidence" value="ECO:0007669"/>
    <property type="project" value="TreeGrafter"/>
</dbReference>
<dbReference type="Pfam" id="PF13920">
    <property type="entry name" value="zf-C3HC4_3"/>
    <property type="match status" value="1"/>
</dbReference>
<dbReference type="InterPro" id="IPR013083">
    <property type="entry name" value="Znf_RING/FYVE/PHD"/>
</dbReference>
<evidence type="ECO:0000256" key="4">
    <source>
        <dbReference type="PROSITE-ProRule" id="PRU00175"/>
    </source>
</evidence>
<keyword evidence="3" id="KW-0862">Zinc</keyword>
<dbReference type="Proteomes" id="UP000005207">
    <property type="component" value="Unplaced"/>
</dbReference>
<dbReference type="GO" id="GO:0016567">
    <property type="term" value="P:protein ubiquitination"/>
    <property type="evidence" value="ECO:0007669"/>
    <property type="project" value="TreeGrafter"/>
</dbReference>
<dbReference type="InParanoid" id="A0A669EYV0"/>
<feature type="compositionally biased region" description="Basic and acidic residues" evidence="5">
    <location>
        <begin position="16"/>
        <end position="36"/>
    </location>
</feature>
<feature type="domain" description="RING-type" evidence="6">
    <location>
        <begin position="60"/>
        <end position="97"/>
    </location>
</feature>
<dbReference type="PANTHER" id="PTHR12183:SF36">
    <property type="entry name" value="RING-TYPE E3 UBIQUITIN TRANSFERASE"/>
    <property type="match status" value="1"/>
</dbReference>
<accession>A0A669EYV0</accession>
<dbReference type="GeneTree" id="ENSGT00980000202326"/>
<dbReference type="AlphaFoldDB" id="A0A669EYV0"/>
<reference evidence="7" key="1">
    <citation type="submission" date="2025-08" db="UniProtKB">
        <authorList>
            <consortium name="Ensembl"/>
        </authorList>
    </citation>
    <scope>IDENTIFICATION</scope>
</reference>
<dbReference type="PROSITE" id="PS50089">
    <property type="entry name" value="ZF_RING_2"/>
    <property type="match status" value="1"/>
</dbReference>
<keyword evidence="8" id="KW-1185">Reference proteome</keyword>
<keyword evidence="1" id="KW-0479">Metal-binding</keyword>
<keyword evidence="2 4" id="KW-0863">Zinc-finger</keyword>
<dbReference type="OMA" id="LPLCWIC"/>
<dbReference type="GO" id="GO:0008270">
    <property type="term" value="F:zinc ion binding"/>
    <property type="evidence" value="ECO:0007669"/>
    <property type="project" value="UniProtKB-KW"/>
</dbReference>
<proteinExistence type="predicted"/>